<reference evidence="7" key="1">
    <citation type="submission" date="2021-01" db="EMBL/GenBank/DDBJ databases">
        <authorList>
            <person name="Corre E."/>
            <person name="Pelletier E."/>
            <person name="Niang G."/>
            <person name="Scheremetjew M."/>
            <person name="Finn R."/>
            <person name="Kale V."/>
            <person name="Holt S."/>
            <person name="Cochrane G."/>
            <person name="Meng A."/>
            <person name="Brown T."/>
            <person name="Cohen L."/>
        </authorList>
    </citation>
    <scope>NUCLEOTIDE SEQUENCE</scope>
    <source>
        <strain evidence="7">CCMP1413</strain>
    </source>
</reference>
<dbReference type="SUPFAM" id="SSF46689">
    <property type="entry name" value="Homeodomain-like"/>
    <property type="match status" value="1"/>
</dbReference>
<keyword evidence="4" id="KW-0175">Coiled coil</keyword>
<feature type="compositionally biased region" description="Low complexity" evidence="5">
    <location>
        <begin position="391"/>
        <end position="410"/>
    </location>
</feature>
<name>A0A7R9TA38_9VIRI</name>
<keyword evidence="1" id="KW-0805">Transcription regulation</keyword>
<evidence type="ECO:0000256" key="5">
    <source>
        <dbReference type="SAM" id="MobiDB-lite"/>
    </source>
</evidence>
<dbReference type="InterPro" id="IPR001005">
    <property type="entry name" value="SANT/Myb"/>
</dbReference>
<organism evidence="7">
    <name type="scientific">Prasinoderma coloniale</name>
    <dbReference type="NCBI Taxonomy" id="156133"/>
    <lineage>
        <taxon>Eukaryota</taxon>
        <taxon>Viridiplantae</taxon>
        <taxon>Prasinodermophyta</taxon>
        <taxon>Prasinodermophyceae</taxon>
        <taxon>Prasinodermales</taxon>
        <taxon>Prasinodermaceae</taxon>
        <taxon>Prasinoderma</taxon>
    </lineage>
</organism>
<dbReference type="NCBIfam" id="TIGR01557">
    <property type="entry name" value="myb_SHAQKYF"/>
    <property type="match status" value="1"/>
</dbReference>
<dbReference type="PANTHER" id="PTHR31499:SF43">
    <property type="entry name" value="MYB FAMILY TRANSCRIPTION FACTOR APL"/>
    <property type="match status" value="1"/>
</dbReference>
<feature type="coiled-coil region" evidence="4">
    <location>
        <begin position="503"/>
        <end position="538"/>
    </location>
</feature>
<dbReference type="GO" id="GO:0003677">
    <property type="term" value="F:DNA binding"/>
    <property type="evidence" value="ECO:0007669"/>
    <property type="project" value="InterPro"/>
</dbReference>
<accession>A0A7R9TA38</accession>
<keyword evidence="2" id="KW-0804">Transcription</keyword>
<evidence type="ECO:0000256" key="4">
    <source>
        <dbReference type="SAM" id="Coils"/>
    </source>
</evidence>
<dbReference type="InterPro" id="IPR046955">
    <property type="entry name" value="PHR1-like"/>
</dbReference>
<dbReference type="PROSITE" id="PS51294">
    <property type="entry name" value="HTH_MYB"/>
    <property type="match status" value="1"/>
</dbReference>
<dbReference type="InterPro" id="IPR025756">
    <property type="entry name" value="Myb_CC_LHEQLE"/>
</dbReference>
<sequence length="587" mass="58692">MAASDSDSLDAILAQFPLGDWDAPVEADDALHTLGDALDDMQHPWGILSVGGGVGDLGGMQQQPPQPQQHLQHLQHHQQHQAYAGGATGIVPPPPLSFAGGGGAHASQQHGGLEIGREGAHSAGQSAAHAQAAMQQVTRGVAVAASVGTGAHGSQHPSTAAPALSYEGQQTQAAVASATAAGGHLSPEQVQHLSALQWQMMRANSQDARSPYHGASQALHSPYSAGILSAQGAPQGASPVAGAAVDGVPPGMYMPPPQRPGEAGAHQPGMPAQLAQGGASSLAAPQPISGVAVAPGAAHQDAGAGRGTRPGPTAQKKRMRWTPELHEKFVEVVGKLGGPDSATPKVILTMMGAEGLTIFHVKSHLQKYRMSAQANGGAGGGKASKGGQGGAAAKATKASGGRSGGASRSGAAKDRTGSRASGATKRGSRRAAAAADKQASTPPEAAAAAAAAAAATATIASAAPAATSAPESGDALLQADLAATDEGILASAPAPTVADDVSVEEALKQQMEMQKRLHEQLEAQRQRTLTLLQRVMEEKRNKVAASSGGAVDVAAAAAAAVEDMDPATAELLAATGMGKYVEELKDR</sequence>
<evidence type="ECO:0000256" key="2">
    <source>
        <dbReference type="ARBA" id="ARBA00023163"/>
    </source>
</evidence>
<dbReference type="InterPro" id="IPR017930">
    <property type="entry name" value="Myb_dom"/>
</dbReference>
<feature type="region of interest" description="Disordered" evidence="5">
    <location>
        <begin position="373"/>
        <end position="441"/>
    </location>
</feature>
<dbReference type="EMBL" id="HBDZ01000957">
    <property type="protein sequence ID" value="CAD8228953.1"/>
    <property type="molecule type" value="Transcribed_RNA"/>
</dbReference>
<dbReference type="Pfam" id="PF00249">
    <property type="entry name" value="Myb_DNA-binding"/>
    <property type="match status" value="1"/>
</dbReference>
<gene>
    <name evidence="7" type="ORF">PCOL08062_LOCUS748</name>
</gene>
<feature type="domain" description="HTH myb-type" evidence="6">
    <location>
        <begin position="313"/>
        <end position="373"/>
    </location>
</feature>
<feature type="region of interest" description="Disordered" evidence="5">
    <location>
        <begin position="54"/>
        <end position="110"/>
    </location>
</feature>
<proteinExistence type="predicted"/>
<protein>
    <recommendedName>
        <fullName evidence="6">HTH myb-type domain-containing protein</fullName>
    </recommendedName>
</protein>
<dbReference type="Gene3D" id="1.10.10.60">
    <property type="entry name" value="Homeodomain-like"/>
    <property type="match status" value="1"/>
</dbReference>
<dbReference type="InterPro" id="IPR006447">
    <property type="entry name" value="Myb_dom_plants"/>
</dbReference>
<feature type="compositionally biased region" description="Low complexity" evidence="5">
    <location>
        <begin position="59"/>
        <end position="72"/>
    </location>
</feature>
<dbReference type="FunFam" id="1.10.10.60:FF:000007">
    <property type="entry name" value="Two-component response regulator"/>
    <property type="match status" value="1"/>
</dbReference>
<evidence type="ECO:0000256" key="3">
    <source>
        <dbReference type="ARBA" id="ARBA00023242"/>
    </source>
</evidence>
<evidence type="ECO:0000256" key="1">
    <source>
        <dbReference type="ARBA" id="ARBA00023015"/>
    </source>
</evidence>
<dbReference type="InterPro" id="IPR009057">
    <property type="entry name" value="Homeodomain-like_sf"/>
</dbReference>
<evidence type="ECO:0000313" key="7">
    <source>
        <dbReference type="EMBL" id="CAD8228953.1"/>
    </source>
</evidence>
<keyword evidence="3" id="KW-0539">Nucleus</keyword>
<evidence type="ECO:0000259" key="6">
    <source>
        <dbReference type="PROSITE" id="PS51294"/>
    </source>
</evidence>
<dbReference type="GO" id="GO:0003700">
    <property type="term" value="F:DNA-binding transcription factor activity"/>
    <property type="evidence" value="ECO:0007669"/>
    <property type="project" value="InterPro"/>
</dbReference>
<feature type="compositionally biased region" description="Gly residues" evidence="5">
    <location>
        <begin position="376"/>
        <end position="390"/>
    </location>
</feature>
<dbReference type="PANTHER" id="PTHR31499">
    <property type="entry name" value="MYB FAMILY TRANSCRIPTION FACTOR PHL11"/>
    <property type="match status" value="1"/>
</dbReference>
<dbReference type="Pfam" id="PF14379">
    <property type="entry name" value="Myb_CC_LHEQLE"/>
    <property type="match status" value="1"/>
</dbReference>
<feature type="compositionally biased region" description="Low complexity" evidence="5">
    <location>
        <begin position="418"/>
        <end position="441"/>
    </location>
</feature>
<dbReference type="AlphaFoldDB" id="A0A7R9TA38"/>
<feature type="region of interest" description="Disordered" evidence="5">
    <location>
        <begin position="230"/>
        <end position="322"/>
    </location>
</feature>